<keyword evidence="3" id="KW-1185">Reference proteome</keyword>
<comment type="caution">
    <text evidence="2">The sequence shown here is derived from an EMBL/GenBank/DDBJ whole genome shotgun (WGS) entry which is preliminary data.</text>
</comment>
<dbReference type="GeneID" id="30023480"/>
<dbReference type="Pfam" id="PF11951">
    <property type="entry name" value="Fungal_trans_2"/>
    <property type="match status" value="1"/>
</dbReference>
<keyword evidence="1" id="KW-0539">Nucleus</keyword>
<accession>A0A167Q466</accession>
<organism evidence="2 3">
    <name type="scientific">Cordyceps fumosorosea (strain ARSEF 2679)</name>
    <name type="common">Isaria fumosorosea</name>
    <dbReference type="NCBI Taxonomy" id="1081104"/>
    <lineage>
        <taxon>Eukaryota</taxon>
        <taxon>Fungi</taxon>
        <taxon>Dikarya</taxon>
        <taxon>Ascomycota</taxon>
        <taxon>Pezizomycotina</taxon>
        <taxon>Sordariomycetes</taxon>
        <taxon>Hypocreomycetidae</taxon>
        <taxon>Hypocreales</taxon>
        <taxon>Cordycipitaceae</taxon>
        <taxon>Cordyceps</taxon>
    </lineage>
</organism>
<dbReference type="Proteomes" id="UP000076744">
    <property type="component" value="Unassembled WGS sequence"/>
</dbReference>
<name>A0A167Q466_CORFA</name>
<gene>
    <name evidence="2" type="ORF">ISF_07188</name>
</gene>
<evidence type="ECO:0000313" key="2">
    <source>
        <dbReference type="EMBL" id="OAA57267.1"/>
    </source>
</evidence>
<dbReference type="EMBL" id="AZHB01000020">
    <property type="protein sequence ID" value="OAA57267.1"/>
    <property type="molecule type" value="Genomic_DNA"/>
</dbReference>
<sequence length="273" mass="30317">MSAIEDYLALPGAHAHLEGFLALLRRCGTPAVLGRDELSLGNAIHRILINAVIGNTLTRHAGGFVQLYTFTNQELTDAFRLTLCNDFPCPSFLWAQILEIGDLRGAAHLGMSGTLLKEKAEKIYDTIAGFAPEAWTEPYSMPKADTAYLLASIFKAACSIYCCCSYPPSADSTLVDWIDAVKAAQRKILLRLVSHAFEKDNLRWCLTWPLAVLGYAVATGSFAERATVGRLLAEMGSEYSPMPPRVRVRLERFWRSGSRSWDQCWHEPVIFTV</sequence>
<dbReference type="AlphaFoldDB" id="A0A167Q466"/>
<evidence type="ECO:0000313" key="3">
    <source>
        <dbReference type="Proteomes" id="UP000076744"/>
    </source>
</evidence>
<reference evidence="2 3" key="1">
    <citation type="journal article" date="2016" name="Genome Biol. Evol.">
        <title>Divergent and convergent evolution of fungal pathogenicity.</title>
        <authorList>
            <person name="Shang Y."/>
            <person name="Xiao G."/>
            <person name="Zheng P."/>
            <person name="Cen K."/>
            <person name="Zhan S."/>
            <person name="Wang C."/>
        </authorList>
    </citation>
    <scope>NUCLEOTIDE SEQUENCE [LARGE SCALE GENOMIC DNA]</scope>
    <source>
        <strain evidence="2 3">ARSEF 2679</strain>
    </source>
</reference>
<protein>
    <submittedName>
        <fullName evidence="2">C6 finger domain protein</fullName>
    </submittedName>
</protein>
<dbReference type="OrthoDB" id="4863115at2759"/>
<proteinExistence type="predicted"/>
<evidence type="ECO:0000256" key="1">
    <source>
        <dbReference type="ARBA" id="ARBA00023242"/>
    </source>
</evidence>
<dbReference type="RefSeq" id="XP_018702069.1">
    <property type="nucleotide sequence ID" value="XM_018850791.1"/>
</dbReference>
<dbReference type="InterPro" id="IPR021858">
    <property type="entry name" value="Fun_TF"/>
</dbReference>